<dbReference type="InterPro" id="IPR011517">
    <property type="entry name" value="RNA_pol_sigma70_ECF-like"/>
</dbReference>
<dbReference type="Pfam" id="PF07638">
    <property type="entry name" value="Sigma70_ECF"/>
    <property type="match status" value="1"/>
</dbReference>
<organism evidence="2 3">
    <name type="scientific">Dokdonella fugitiva</name>
    <dbReference type="NCBI Taxonomy" id="328517"/>
    <lineage>
        <taxon>Bacteria</taxon>
        <taxon>Pseudomonadati</taxon>
        <taxon>Pseudomonadota</taxon>
        <taxon>Gammaproteobacteria</taxon>
        <taxon>Lysobacterales</taxon>
        <taxon>Rhodanobacteraceae</taxon>
        <taxon>Dokdonella</taxon>
    </lineage>
</organism>
<keyword evidence="3" id="KW-1185">Reference proteome</keyword>
<evidence type="ECO:0000313" key="2">
    <source>
        <dbReference type="EMBL" id="MBA8887494.1"/>
    </source>
</evidence>
<protein>
    <submittedName>
        <fullName evidence="2">RNA polymerase sigma factor (TIGR02999 family)</fullName>
    </submittedName>
</protein>
<dbReference type="EMBL" id="JACGXL010000002">
    <property type="protein sequence ID" value="MBA8887494.1"/>
    <property type="molecule type" value="Genomic_DNA"/>
</dbReference>
<accession>A0A839F5H1</accession>
<reference evidence="2 3" key="1">
    <citation type="submission" date="2020-07" db="EMBL/GenBank/DDBJ databases">
        <title>Genomic Encyclopedia of Type Strains, Phase IV (KMG-V): Genome sequencing to study the core and pangenomes of soil and plant-associated prokaryotes.</title>
        <authorList>
            <person name="Whitman W."/>
        </authorList>
    </citation>
    <scope>NUCLEOTIDE SEQUENCE [LARGE SCALE GENOMIC DNA]</scope>
    <source>
        <strain evidence="2 3">RH2WT43</strain>
    </source>
</reference>
<dbReference type="Gene3D" id="1.10.10.10">
    <property type="entry name" value="Winged helix-like DNA-binding domain superfamily/Winged helix DNA-binding domain"/>
    <property type="match status" value="1"/>
</dbReference>
<dbReference type="InterPro" id="IPR013324">
    <property type="entry name" value="RNA_pol_sigma_r3/r4-like"/>
</dbReference>
<comment type="caution">
    <text evidence="2">The sequence shown here is derived from an EMBL/GenBank/DDBJ whole genome shotgun (WGS) entry which is preliminary data.</text>
</comment>
<dbReference type="RefSeq" id="WP_182530557.1">
    <property type="nucleotide sequence ID" value="NZ_JACGXL010000002.1"/>
</dbReference>
<gene>
    <name evidence="2" type="ORF">FHW12_001708</name>
</gene>
<dbReference type="NCBIfam" id="TIGR02999">
    <property type="entry name" value="Sig-70_X6"/>
    <property type="match status" value="1"/>
</dbReference>
<dbReference type="Proteomes" id="UP000550401">
    <property type="component" value="Unassembled WGS sequence"/>
</dbReference>
<name>A0A839F5H1_9GAMM</name>
<proteinExistence type="predicted"/>
<feature type="domain" description="RNA polymerase sigma-70 ECF-like HTH" evidence="1">
    <location>
        <begin position="8"/>
        <end position="183"/>
    </location>
</feature>
<evidence type="ECO:0000313" key="3">
    <source>
        <dbReference type="Proteomes" id="UP000550401"/>
    </source>
</evidence>
<dbReference type="SUPFAM" id="SSF88659">
    <property type="entry name" value="Sigma3 and sigma4 domains of RNA polymerase sigma factors"/>
    <property type="match status" value="1"/>
</dbReference>
<evidence type="ECO:0000259" key="1">
    <source>
        <dbReference type="Pfam" id="PF07638"/>
    </source>
</evidence>
<sequence>MGTSDAELADRLADAGYGDARDLRVLLPQVYAELKRIAHRQLFRRLPGATLSTTVLVHEAYARVAAHGADARLTREHFLALSARVMRQIVIDHARARTSAKRGGGHAPVDLATADAHDATLDDALLALDDAFALLERVDPRLLRLIEQHWFIGLDSDELVELTGLSLRTVQRELKRAKAWMAELMSP</sequence>
<dbReference type="AlphaFoldDB" id="A0A839F5H1"/>
<dbReference type="InterPro" id="IPR036388">
    <property type="entry name" value="WH-like_DNA-bd_sf"/>
</dbReference>
<dbReference type="InterPro" id="IPR053812">
    <property type="entry name" value="HTH_Sigma70_ECF-like"/>
</dbReference>